<proteinExistence type="predicted"/>
<evidence type="ECO:0000313" key="2">
    <source>
        <dbReference type="Proteomes" id="UP000054223"/>
    </source>
</evidence>
<dbReference type="RefSeq" id="WP_059072058.1">
    <property type="nucleotide sequence ID" value="NZ_LNAL01000008.1"/>
</dbReference>
<comment type="caution">
    <text evidence="1">The sequence shown here is derived from an EMBL/GenBank/DDBJ whole genome shotgun (WGS) entry which is preliminary data.</text>
</comment>
<reference evidence="1 2" key="1">
    <citation type="submission" date="2015-11" db="EMBL/GenBank/DDBJ databases">
        <title>Solirubrum puertoriconensis gen. nov. an environmental bacteria isolated in Puerto Rico.</title>
        <authorList>
            <person name="Cuebas-Irizarry M.F."/>
            <person name="Montalvo-Rodriguez R."/>
        </authorList>
    </citation>
    <scope>NUCLEOTIDE SEQUENCE [LARGE SCALE GENOMIC DNA]</scope>
    <source>
        <strain evidence="1 2">MC1A</strain>
    </source>
</reference>
<gene>
    <name evidence="1" type="ORF">ASU33_03120</name>
</gene>
<organism evidence="1 2">
    <name type="scientific">Solirubrum puertoriconensis</name>
    <dbReference type="NCBI Taxonomy" id="1751427"/>
    <lineage>
        <taxon>Bacteria</taxon>
        <taxon>Pseudomonadati</taxon>
        <taxon>Bacteroidota</taxon>
        <taxon>Cytophagia</taxon>
        <taxon>Cytophagales</taxon>
    </lineage>
</organism>
<accession>A0A9X0HIB6</accession>
<dbReference type="AlphaFoldDB" id="A0A9X0HIB6"/>
<evidence type="ECO:0000313" key="1">
    <source>
        <dbReference type="EMBL" id="KUG06362.1"/>
    </source>
</evidence>
<keyword evidence="2" id="KW-1185">Reference proteome</keyword>
<dbReference type="Proteomes" id="UP000054223">
    <property type="component" value="Unassembled WGS sequence"/>
</dbReference>
<dbReference type="EMBL" id="LNAL01000008">
    <property type="protein sequence ID" value="KUG06362.1"/>
    <property type="molecule type" value="Genomic_DNA"/>
</dbReference>
<dbReference type="OrthoDB" id="976756at2"/>
<sequence length="267" mass="29395">MQTDYLGAWQYEGDSLRWLSHADGRVLRFVQRDAAGQVLPARYVHEYTLKDHLGNLRAAVKRGETRRYEAGFDFATDPDGYEREKHLFDSVSVSPPVRHQVPLQFSFRGDGVARLTAGTADPAPVAALKQVSVAKGDRVRITAQLLYDQPVQHNWNFVLAGFVNALVQQQPAPAVTGEGGSRRPRVLPLLSLGLALAEPLTHPDPAVPRAYVRLLVFCADSNLVEQAVTPLTAEIIAKQAGYVVAYVANESKQLKQAKTGLVRFSRS</sequence>
<name>A0A9X0HIB6_SOLP1</name>
<protein>
    <submittedName>
        <fullName evidence="1">Uncharacterized protein</fullName>
    </submittedName>
</protein>